<gene>
    <name evidence="2" type="ORF">NDU88_005211</name>
</gene>
<evidence type="ECO:0000313" key="3">
    <source>
        <dbReference type="Proteomes" id="UP001066276"/>
    </source>
</evidence>
<dbReference type="Proteomes" id="UP001066276">
    <property type="component" value="Chromosome 5"/>
</dbReference>
<protein>
    <submittedName>
        <fullName evidence="2">Uncharacterized protein</fullName>
    </submittedName>
</protein>
<evidence type="ECO:0000256" key="1">
    <source>
        <dbReference type="SAM" id="MobiDB-lite"/>
    </source>
</evidence>
<feature type="region of interest" description="Disordered" evidence="1">
    <location>
        <begin position="1"/>
        <end position="87"/>
    </location>
</feature>
<evidence type="ECO:0000313" key="2">
    <source>
        <dbReference type="EMBL" id="KAJ1152436.1"/>
    </source>
</evidence>
<proteinExistence type="predicted"/>
<dbReference type="AlphaFoldDB" id="A0AAV7RHV3"/>
<accession>A0AAV7RHV3</accession>
<name>A0AAV7RHV3_PLEWA</name>
<keyword evidence="3" id="KW-1185">Reference proteome</keyword>
<feature type="compositionally biased region" description="Basic and acidic residues" evidence="1">
    <location>
        <begin position="56"/>
        <end position="65"/>
    </location>
</feature>
<organism evidence="2 3">
    <name type="scientific">Pleurodeles waltl</name>
    <name type="common">Iberian ribbed newt</name>
    <dbReference type="NCBI Taxonomy" id="8319"/>
    <lineage>
        <taxon>Eukaryota</taxon>
        <taxon>Metazoa</taxon>
        <taxon>Chordata</taxon>
        <taxon>Craniata</taxon>
        <taxon>Vertebrata</taxon>
        <taxon>Euteleostomi</taxon>
        <taxon>Amphibia</taxon>
        <taxon>Batrachia</taxon>
        <taxon>Caudata</taxon>
        <taxon>Salamandroidea</taxon>
        <taxon>Salamandridae</taxon>
        <taxon>Pleurodelinae</taxon>
        <taxon>Pleurodeles</taxon>
    </lineage>
</organism>
<feature type="compositionally biased region" description="Polar residues" evidence="1">
    <location>
        <begin position="1"/>
        <end position="12"/>
    </location>
</feature>
<dbReference type="EMBL" id="JANPWB010000009">
    <property type="protein sequence ID" value="KAJ1152436.1"/>
    <property type="molecule type" value="Genomic_DNA"/>
</dbReference>
<reference evidence="2" key="1">
    <citation type="journal article" date="2022" name="bioRxiv">
        <title>Sequencing and chromosome-scale assembly of the giantPleurodeles waltlgenome.</title>
        <authorList>
            <person name="Brown T."/>
            <person name="Elewa A."/>
            <person name="Iarovenko S."/>
            <person name="Subramanian E."/>
            <person name="Araus A.J."/>
            <person name="Petzold A."/>
            <person name="Susuki M."/>
            <person name="Suzuki K.-i.T."/>
            <person name="Hayashi T."/>
            <person name="Toyoda A."/>
            <person name="Oliveira C."/>
            <person name="Osipova E."/>
            <person name="Leigh N.D."/>
            <person name="Simon A."/>
            <person name="Yun M.H."/>
        </authorList>
    </citation>
    <scope>NUCLEOTIDE SEQUENCE</scope>
    <source>
        <strain evidence="2">20211129_DDA</strain>
        <tissue evidence="2">Liver</tissue>
    </source>
</reference>
<comment type="caution">
    <text evidence="2">The sequence shown here is derived from an EMBL/GenBank/DDBJ whole genome shotgun (WGS) entry which is preliminary data.</text>
</comment>
<sequence length="87" mass="9979">MRPTYSADQSLQRRPGTGLKRDPDLVVGELENPKRHPRQHRARDPQNGPYRYAEAGGDRELEETRPGGFPDTQMRERTPQTRRVAAV</sequence>